<sequence>MENQSKKEDKTMKQKKPYIAPKIEIIPMEENLMDHASKVYVDFGDGTGEDIPIIEGDIPEEAKESPYSGAWEL</sequence>
<reference evidence="1" key="1">
    <citation type="submission" date="2019-04" db="EMBL/GenBank/DDBJ databases">
        <title>Microbes associate with the intestines of laboratory mice.</title>
        <authorList>
            <person name="Navarre W."/>
            <person name="Wong E."/>
            <person name="Huang K."/>
            <person name="Tropini C."/>
            <person name="Ng K."/>
            <person name="Yu B."/>
        </authorList>
    </citation>
    <scope>NUCLEOTIDE SEQUENCE</scope>
    <source>
        <strain evidence="1">NM73_A23</strain>
    </source>
</reference>
<evidence type="ECO:0000313" key="2">
    <source>
        <dbReference type="Proteomes" id="UP000308886"/>
    </source>
</evidence>
<keyword evidence="2" id="KW-1185">Reference proteome</keyword>
<accession>A0AC61QP95</accession>
<protein>
    <submittedName>
        <fullName evidence="1">Uncharacterized protein</fullName>
    </submittedName>
</protein>
<dbReference type="Proteomes" id="UP000308886">
    <property type="component" value="Unassembled WGS sequence"/>
</dbReference>
<proteinExistence type="predicted"/>
<dbReference type="EMBL" id="SRZC01000015">
    <property type="protein sequence ID" value="TGX81592.1"/>
    <property type="molecule type" value="Genomic_DNA"/>
</dbReference>
<evidence type="ECO:0000313" key="1">
    <source>
        <dbReference type="EMBL" id="TGX81592.1"/>
    </source>
</evidence>
<comment type="caution">
    <text evidence="1">The sequence shown here is derived from an EMBL/GenBank/DDBJ whole genome shotgun (WGS) entry which is preliminary data.</text>
</comment>
<name>A0AC61QP95_9BACT</name>
<organism evidence="1 2">
    <name type="scientific">Palleniella muris</name>
    <dbReference type="NCBI Taxonomy" id="3038145"/>
    <lineage>
        <taxon>Bacteria</taxon>
        <taxon>Pseudomonadati</taxon>
        <taxon>Bacteroidota</taxon>
        <taxon>Bacteroidia</taxon>
        <taxon>Bacteroidales</taxon>
        <taxon>Prevotellaceae</taxon>
        <taxon>Palleniella</taxon>
    </lineage>
</organism>
<gene>
    <name evidence="1" type="ORF">E5358_09870</name>
</gene>